<comment type="caution">
    <text evidence="3">The sequence shown here is derived from an EMBL/GenBank/DDBJ whole genome shotgun (WGS) entry which is preliminary data.</text>
</comment>
<evidence type="ECO:0000313" key="3">
    <source>
        <dbReference type="EMBL" id="KKY15285.1"/>
    </source>
</evidence>
<evidence type="ECO:0000256" key="1">
    <source>
        <dbReference type="SAM" id="MobiDB-lite"/>
    </source>
</evidence>
<feature type="compositionally biased region" description="Basic and acidic residues" evidence="1">
    <location>
        <begin position="522"/>
        <end position="535"/>
    </location>
</feature>
<dbReference type="SUPFAM" id="SSF50729">
    <property type="entry name" value="PH domain-like"/>
    <property type="match status" value="1"/>
</dbReference>
<proteinExistence type="predicted"/>
<dbReference type="Gene3D" id="2.30.29.30">
    <property type="entry name" value="Pleckstrin-homology domain (PH domain)/Phosphotyrosine-binding domain (PTB)"/>
    <property type="match status" value="1"/>
</dbReference>
<reference evidence="3 4" key="2">
    <citation type="submission" date="2015-05" db="EMBL/GenBank/DDBJ databases">
        <authorList>
            <person name="Morales-Cruz A."/>
            <person name="Amrine K.C."/>
            <person name="Cantu D."/>
        </authorList>
    </citation>
    <scope>NUCLEOTIDE SEQUENCE [LARGE SCALE GENOMIC DNA]</scope>
    <source>
        <strain evidence="3">UCRPC4</strain>
    </source>
</reference>
<keyword evidence="4" id="KW-1185">Reference proteome</keyword>
<feature type="region of interest" description="Disordered" evidence="1">
    <location>
        <begin position="385"/>
        <end position="425"/>
    </location>
</feature>
<evidence type="ECO:0000313" key="4">
    <source>
        <dbReference type="Proteomes" id="UP000053317"/>
    </source>
</evidence>
<feature type="region of interest" description="Disordered" evidence="1">
    <location>
        <begin position="498"/>
        <end position="641"/>
    </location>
</feature>
<dbReference type="FunFam" id="2.30.29.30:FF:000203">
    <property type="entry name" value="PH domain-containing protein"/>
    <property type="match status" value="1"/>
</dbReference>
<feature type="compositionally biased region" description="Low complexity" evidence="1">
    <location>
        <begin position="604"/>
        <end position="613"/>
    </location>
</feature>
<dbReference type="Pfam" id="PF25381">
    <property type="entry name" value="PH_26"/>
    <property type="match status" value="1"/>
</dbReference>
<accession>A0A0G2GE07</accession>
<dbReference type="EMBL" id="LCWF01000191">
    <property type="protein sequence ID" value="KKY15285.1"/>
    <property type="molecule type" value="Genomic_DNA"/>
</dbReference>
<protein>
    <submittedName>
        <fullName evidence="3">Putative ph domain protein</fullName>
    </submittedName>
</protein>
<dbReference type="SMART" id="SM00233">
    <property type="entry name" value="PH"/>
    <property type="match status" value="1"/>
</dbReference>
<dbReference type="PROSITE" id="PS50003">
    <property type="entry name" value="PH_DOMAIN"/>
    <property type="match status" value="1"/>
</dbReference>
<feature type="compositionally biased region" description="Polar residues" evidence="1">
    <location>
        <begin position="586"/>
        <end position="596"/>
    </location>
</feature>
<sequence>MIFQASPAEIGRDTLPELLPIFTFLNSHANKLYQEGYFLKLNDLDNNGRANADRNWTECFAQLVGTVLSLWDAAALDAAGQDGEVPPTFINLADASIKMIETLPTRNNDVEPLHNVLSISTAGKNRYLLHFNSLHSLTQWTAGIRLAMFENASLQELYTGSLIAGKGKELNNIRTIMDRTKFKSEDWARVRFGAGTAWQRYWCVITPPDEKDFQKHQKALRKRSAYERAPVLKGDVKFYDTKKTKKAVPIATIREAYAAYAIYPQSKPLIEQSTLIKIEGKITIHSTPESTTEGFVFVMPEVHAAVSGFEMMLRTLFPVYDVFGLYGRPNRLVADTLDQRGLMFAMPKERRYGYLDLMDVAALVCTEGSDTWSEREWRKRLKDCTARRMTSAPPSRTGSRLGSQRGSRATYNTRSRAGSLRLPDDASVRSTSIEFNRSSDAVFATPKKSGTGPPGQPLAHNYHARSASDTISFTPPRRKRSATVASHLSNELDMDEDLLEEPPLPPAHLTPVVSASSQPPAEAHDRSSSEDDVRPPEAATTEVSEALRPSSPPAPVTAPPAFAHQPSDKPHHRPGGGPENRGHAKQMSTSTLSQMAEVNGTGGDTAATGAAAAWRSRENARTPDQSGRGVNQSIEARRTPADQRIALQGVITDPLRVPRTELSPILSAGIVPDGRDTTTSPPGSRGIARKPVGTPVPPPVPKYLGYNAIQESDAVRSGRPSSRGTPWQPGIAAIGNQSSEHGRPITPEEFVRERAAGNRKPSPVYGHSRDQSKSSTNLPLDQTRNDWAYKKALPPRPHSRGGVSTPNGDWAHRKELPPRPQTRGAESTDYGSHLSAREQEHVARMTNTPLVNISNSSNPSYGSGGLVGAIAAREQEKKLIKEGLSNHAVQQAIAQRNQQAQQAANMAYAPGFEGRPNMPGGWASSTQQVPQATQWTSPQASVYWNGVNPQQNQSQWNPLTGQYHGTHQGPNNNGGF</sequence>
<dbReference type="AlphaFoldDB" id="A0A0G2GE07"/>
<dbReference type="Proteomes" id="UP000053317">
    <property type="component" value="Unassembled WGS sequence"/>
</dbReference>
<feature type="region of interest" description="Disordered" evidence="1">
    <location>
        <begin position="666"/>
        <end position="838"/>
    </location>
</feature>
<evidence type="ECO:0000259" key="2">
    <source>
        <dbReference type="PROSITE" id="PS50003"/>
    </source>
</evidence>
<dbReference type="Pfam" id="PF00169">
    <property type="entry name" value="PH"/>
    <property type="match status" value="1"/>
</dbReference>
<gene>
    <name evidence="3" type="ORF">UCRPC4_g06396</name>
</gene>
<feature type="region of interest" description="Disordered" evidence="1">
    <location>
        <begin position="949"/>
        <end position="976"/>
    </location>
</feature>
<feature type="compositionally biased region" description="Polar residues" evidence="1">
    <location>
        <begin position="622"/>
        <end position="634"/>
    </location>
</feature>
<reference evidence="3 4" key="1">
    <citation type="submission" date="2015-05" db="EMBL/GenBank/DDBJ databases">
        <title>Distinctive expansion of gene families associated with plant cell wall degradation and secondary metabolism in the genomes of grapevine trunk pathogens.</title>
        <authorList>
            <person name="Lawrence D.P."/>
            <person name="Travadon R."/>
            <person name="Rolshausen P.E."/>
            <person name="Baumgartner K."/>
        </authorList>
    </citation>
    <scope>NUCLEOTIDE SEQUENCE [LARGE SCALE GENOMIC DNA]</scope>
    <source>
        <strain evidence="3">UCRPC4</strain>
    </source>
</reference>
<feature type="region of interest" description="Disordered" evidence="1">
    <location>
        <begin position="443"/>
        <end position="486"/>
    </location>
</feature>
<organism evidence="3 4">
    <name type="scientific">Phaeomoniella chlamydospora</name>
    <name type="common">Phaeoacremonium chlamydosporum</name>
    <dbReference type="NCBI Taxonomy" id="158046"/>
    <lineage>
        <taxon>Eukaryota</taxon>
        <taxon>Fungi</taxon>
        <taxon>Dikarya</taxon>
        <taxon>Ascomycota</taxon>
        <taxon>Pezizomycotina</taxon>
        <taxon>Eurotiomycetes</taxon>
        <taxon>Chaetothyriomycetidae</taxon>
        <taxon>Phaeomoniellales</taxon>
        <taxon>Phaeomoniellaceae</taxon>
        <taxon>Phaeomoniella</taxon>
    </lineage>
</organism>
<feature type="compositionally biased region" description="Polar residues" evidence="1">
    <location>
        <begin position="773"/>
        <end position="782"/>
    </location>
</feature>
<feature type="domain" description="PH" evidence="2">
    <location>
        <begin position="31"/>
        <end position="149"/>
    </location>
</feature>
<dbReference type="InterPro" id="IPR001849">
    <property type="entry name" value="PH_domain"/>
</dbReference>
<dbReference type="InterPro" id="IPR011993">
    <property type="entry name" value="PH-like_dom_sf"/>
</dbReference>
<name>A0A0G2GE07_PHACM</name>
<dbReference type="OrthoDB" id="5563754at2759"/>
<feature type="compositionally biased region" description="Polar residues" evidence="1">
    <location>
        <begin position="392"/>
        <end position="416"/>
    </location>
</feature>
<dbReference type="InterPro" id="IPR058155">
    <property type="entry name" value="Skg3/CAF120-like_PH"/>
</dbReference>